<dbReference type="EMBL" id="JAGSPA010000003">
    <property type="protein sequence ID" value="MBV7257259.1"/>
    <property type="molecule type" value="Genomic_DNA"/>
</dbReference>
<feature type="signal peptide" evidence="1">
    <location>
        <begin position="1"/>
        <end position="15"/>
    </location>
</feature>
<gene>
    <name evidence="3" type="ORF">KCG44_10740</name>
</gene>
<feature type="domain" description="Extensin-like C-terminal" evidence="2">
    <location>
        <begin position="45"/>
        <end position="217"/>
    </location>
</feature>
<evidence type="ECO:0000313" key="4">
    <source>
        <dbReference type="Proteomes" id="UP000722336"/>
    </source>
</evidence>
<evidence type="ECO:0000256" key="1">
    <source>
        <dbReference type="SAM" id="SignalP"/>
    </source>
</evidence>
<comment type="caution">
    <text evidence="3">The sequence shown here is derived from an EMBL/GenBank/DDBJ whole genome shotgun (WGS) entry which is preliminary data.</text>
</comment>
<name>A0ABS6SFS5_9SPHN</name>
<organism evidence="3 4">
    <name type="scientific">Pacificimonas pallii</name>
    <dbReference type="NCBI Taxonomy" id="2827236"/>
    <lineage>
        <taxon>Bacteria</taxon>
        <taxon>Pseudomonadati</taxon>
        <taxon>Pseudomonadota</taxon>
        <taxon>Alphaproteobacteria</taxon>
        <taxon>Sphingomonadales</taxon>
        <taxon>Sphingosinicellaceae</taxon>
        <taxon>Pacificimonas</taxon>
    </lineage>
</organism>
<sequence length="217" mass="23530">MIVRIFVIFAVLCLAACGGGRSDAPVRSSSAAQAPRTDIPQSAKQCHARLDRLRGLEYRKLPPRRTAEGCGFSNGVQLLQVGVPISGITAMSCPVAEALHGWINEDLQRAARRHLGSDVVRIISYGTYSCRSVNSRPGARLSEHAYANAVDVAGFELADGRTIRVKGGWTGGGDAARFLKDVHGAACRRFQIVIGPDGDRFHEDHFHMDMGRGPYCR</sequence>
<dbReference type="Proteomes" id="UP000722336">
    <property type="component" value="Unassembled WGS sequence"/>
</dbReference>
<proteinExistence type="predicted"/>
<evidence type="ECO:0000259" key="2">
    <source>
        <dbReference type="Pfam" id="PF06904"/>
    </source>
</evidence>
<keyword evidence="4" id="KW-1185">Reference proteome</keyword>
<accession>A0ABS6SFS5</accession>
<reference evidence="3 4" key="1">
    <citation type="submission" date="2021-04" db="EMBL/GenBank/DDBJ databases">
        <authorList>
            <person name="Pira H."/>
            <person name="Risdian C."/>
            <person name="Wink J."/>
        </authorList>
    </citation>
    <scope>NUCLEOTIDE SEQUENCE [LARGE SCALE GENOMIC DNA]</scope>
    <source>
        <strain evidence="3 4">WHA3</strain>
    </source>
</reference>
<dbReference type="RefSeq" id="WP_218446084.1">
    <property type="nucleotide sequence ID" value="NZ_JAGSPA010000003.1"/>
</dbReference>
<dbReference type="InterPro" id="IPR009683">
    <property type="entry name" value="Extensin-like_C"/>
</dbReference>
<feature type="chain" id="PRO_5045050013" evidence="1">
    <location>
        <begin position="16"/>
        <end position="217"/>
    </location>
</feature>
<dbReference type="Pfam" id="PF06904">
    <property type="entry name" value="Extensin-like_C"/>
    <property type="match status" value="1"/>
</dbReference>
<keyword evidence="1" id="KW-0732">Signal</keyword>
<evidence type="ECO:0000313" key="3">
    <source>
        <dbReference type="EMBL" id="MBV7257259.1"/>
    </source>
</evidence>
<protein>
    <submittedName>
        <fullName evidence="3">Extensin family protein</fullName>
    </submittedName>
</protein>